<name>A0A9D2QAM0_9FIRM</name>
<dbReference type="Gene3D" id="1.10.10.10">
    <property type="entry name" value="Winged helix-like DNA-binding domain superfamily/Winged helix DNA-binding domain"/>
    <property type="match status" value="1"/>
</dbReference>
<dbReference type="CDD" id="cd00851">
    <property type="entry name" value="MTH1175"/>
    <property type="match status" value="1"/>
</dbReference>
<evidence type="ECO:0000313" key="5">
    <source>
        <dbReference type="Proteomes" id="UP000823902"/>
    </source>
</evidence>
<dbReference type="InterPro" id="IPR033913">
    <property type="entry name" value="MTH1175_dom"/>
</dbReference>
<dbReference type="InterPro" id="IPR036388">
    <property type="entry name" value="WH-like_DNA-bd_sf"/>
</dbReference>
<dbReference type="InterPro" id="IPR002852">
    <property type="entry name" value="UPF0251"/>
</dbReference>
<accession>A0A9D2QAM0</accession>
<dbReference type="SUPFAM" id="SSF53146">
    <property type="entry name" value="Nitrogenase accessory factor-like"/>
    <property type="match status" value="1"/>
</dbReference>
<evidence type="ECO:0000313" key="4">
    <source>
        <dbReference type="EMBL" id="HJC73950.1"/>
    </source>
</evidence>
<dbReference type="HAMAP" id="MF_00674">
    <property type="entry name" value="UPF0251"/>
    <property type="match status" value="1"/>
</dbReference>
<proteinExistence type="inferred from homology"/>
<dbReference type="Pfam" id="PF02579">
    <property type="entry name" value="Nitro_FeMo-Co"/>
    <property type="match status" value="1"/>
</dbReference>
<evidence type="ECO:0000256" key="1">
    <source>
        <dbReference type="ARBA" id="ARBA00009350"/>
    </source>
</evidence>
<comment type="similarity">
    <text evidence="1 2">Belongs to the UPF0251 family.</text>
</comment>
<evidence type="ECO:0000259" key="3">
    <source>
        <dbReference type="Pfam" id="PF02579"/>
    </source>
</evidence>
<organism evidence="4 5">
    <name type="scientific">Candidatus Mediterraneibacter faecavium</name>
    <dbReference type="NCBI Taxonomy" id="2838668"/>
    <lineage>
        <taxon>Bacteria</taxon>
        <taxon>Bacillati</taxon>
        <taxon>Bacillota</taxon>
        <taxon>Clostridia</taxon>
        <taxon>Lachnospirales</taxon>
        <taxon>Lachnospiraceae</taxon>
        <taxon>Mediterraneibacter</taxon>
    </lineage>
</organism>
<dbReference type="Gene3D" id="3.30.420.130">
    <property type="entry name" value="Dinitrogenase iron-molybdenum cofactor biosynthesis domain"/>
    <property type="match status" value="1"/>
</dbReference>
<dbReference type="InterPro" id="IPR003731">
    <property type="entry name" value="Di-Nase_FeMo-co_biosynth"/>
</dbReference>
<gene>
    <name evidence="4" type="ORF">H9697_03235</name>
</gene>
<dbReference type="InterPro" id="IPR013324">
    <property type="entry name" value="RNA_pol_sigma_r3/r4-like"/>
</dbReference>
<dbReference type="PANTHER" id="PTHR37478:SF2">
    <property type="entry name" value="UPF0251 PROTEIN TK0562"/>
    <property type="match status" value="1"/>
</dbReference>
<dbReference type="Pfam" id="PF02001">
    <property type="entry name" value="DUF134"/>
    <property type="match status" value="1"/>
</dbReference>
<feature type="domain" description="Dinitrogenase iron-molybdenum cofactor biosynthesis" evidence="3">
    <location>
        <begin position="152"/>
        <end position="239"/>
    </location>
</feature>
<dbReference type="AlphaFoldDB" id="A0A9D2QAM0"/>
<reference evidence="4" key="2">
    <citation type="submission" date="2021-04" db="EMBL/GenBank/DDBJ databases">
        <authorList>
            <person name="Gilroy R."/>
        </authorList>
    </citation>
    <scope>NUCLEOTIDE SEQUENCE</scope>
    <source>
        <strain evidence="4">CHK196-7946</strain>
    </source>
</reference>
<dbReference type="PANTHER" id="PTHR37478">
    <property type="match status" value="1"/>
</dbReference>
<comment type="caution">
    <text evidence="4">The sequence shown here is derived from an EMBL/GenBank/DDBJ whole genome shotgun (WGS) entry which is preliminary data.</text>
</comment>
<dbReference type="SUPFAM" id="SSF88659">
    <property type="entry name" value="Sigma3 and sigma4 domains of RNA polymerase sigma factors"/>
    <property type="match status" value="1"/>
</dbReference>
<dbReference type="InterPro" id="IPR036105">
    <property type="entry name" value="DiNase_FeMo-co_biosyn_sf"/>
</dbReference>
<dbReference type="Proteomes" id="UP000823902">
    <property type="component" value="Unassembled WGS sequence"/>
</dbReference>
<evidence type="ECO:0000256" key="2">
    <source>
        <dbReference type="HAMAP-Rule" id="MF_00674"/>
    </source>
</evidence>
<reference evidence="4" key="1">
    <citation type="journal article" date="2021" name="PeerJ">
        <title>Extensive microbial diversity within the chicken gut microbiome revealed by metagenomics and culture.</title>
        <authorList>
            <person name="Gilroy R."/>
            <person name="Ravi A."/>
            <person name="Getino M."/>
            <person name="Pursley I."/>
            <person name="Horton D.L."/>
            <person name="Alikhan N.F."/>
            <person name="Baker D."/>
            <person name="Gharbi K."/>
            <person name="Hall N."/>
            <person name="Watson M."/>
            <person name="Adriaenssens E.M."/>
            <person name="Foster-Nyarko E."/>
            <person name="Jarju S."/>
            <person name="Secka A."/>
            <person name="Antonio M."/>
            <person name="Oren A."/>
            <person name="Chaudhuri R.R."/>
            <person name="La Ragione R."/>
            <person name="Hildebrand F."/>
            <person name="Pallen M.J."/>
        </authorList>
    </citation>
    <scope>NUCLEOTIDE SEQUENCE</scope>
    <source>
        <strain evidence="4">CHK196-7946</strain>
    </source>
</reference>
<sequence length="288" mass="30806">MARPRRCRRVCAEPDYGSFRPDGIPGGESVTLTVDEYEVIRLIDLEKLTHEQCAKRMDISRTTVTEIYETAREKIADSIVNGRVLLIAGGDYRLCDGSAVHFCRKRCGRAPGLAGEPETRTAYTGEQTEESGPHRISAKGEHTMRIAVTFENGNIYQHFGHTEQFKIYDVENGQITKEQVADTNGSGHGALAGLLRELGVDTLICGGIGMGAKNALADAGITLYGGAAGNADEAVKALITGNLAYDPDIQCSHHGEGHHHGEGCHGEGHQGGHCGEEKHGCSGNGGCH</sequence>
<protein>
    <recommendedName>
        <fullName evidence="2">UPF0251 protein H9697_03235</fullName>
    </recommendedName>
</protein>
<dbReference type="EMBL" id="DWVY01000013">
    <property type="protein sequence ID" value="HJC73950.1"/>
    <property type="molecule type" value="Genomic_DNA"/>
</dbReference>